<dbReference type="Pfam" id="PF20945">
    <property type="entry name" value="RMP1"/>
    <property type="match status" value="1"/>
</dbReference>
<evidence type="ECO:0000313" key="3">
    <source>
        <dbReference type="EMBL" id="EEA18856.1"/>
    </source>
</evidence>
<dbReference type="InterPro" id="IPR047205">
    <property type="entry name" value="RMP1"/>
</dbReference>
<dbReference type="GO" id="GO:0042134">
    <property type="term" value="F:rRNA primary transcript binding"/>
    <property type="evidence" value="ECO:0007669"/>
    <property type="project" value="InterPro"/>
</dbReference>
<dbReference type="InterPro" id="IPR036291">
    <property type="entry name" value="NAD(P)-bd_dom_sf"/>
</dbReference>
<dbReference type="Proteomes" id="UP000001294">
    <property type="component" value="Unassembled WGS sequence"/>
</dbReference>
<evidence type="ECO:0000313" key="4">
    <source>
        <dbReference type="Proteomes" id="UP000001294"/>
    </source>
</evidence>
<dbReference type="PRINTS" id="PR00081">
    <property type="entry name" value="GDHRDH"/>
</dbReference>
<protein>
    <recommendedName>
        <fullName evidence="2">RNase MRP protein 1 RNA binding domain-containing protein</fullName>
    </recommendedName>
</protein>
<dbReference type="CDD" id="cd22573">
    <property type="entry name" value="RMP1_RBD"/>
    <property type="match status" value="1"/>
</dbReference>
<evidence type="ECO:0000256" key="1">
    <source>
        <dbReference type="SAM" id="MobiDB-lite"/>
    </source>
</evidence>
<dbReference type="PANTHER" id="PTHR37792:SF1">
    <property type="entry name" value="RIBONUCLEASE MRP PROTEIN SUBUNIT RMP1"/>
    <property type="match status" value="1"/>
</dbReference>
<feature type="domain" description="RNase MRP protein 1 RNA binding" evidence="2">
    <location>
        <begin position="292"/>
        <end position="373"/>
    </location>
</feature>
<accession>B6QV86</accession>
<dbReference type="Pfam" id="PF00106">
    <property type="entry name" value="adh_short"/>
    <property type="match status" value="1"/>
</dbReference>
<dbReference type="PANTHER" id="PTHR37792">
    <property type="entry name" value="RIBONUCLEASE MRP PROTEIN SUBUNIT RMP1"/>
    <property type="match status" value="1"/>
</dbReference>
<dbReference type="OrthoDB" id="5414547at2759"/>
<dbReference type="InterPro" id="IPR002347">
    <property type="entry name" value="SDR_fam"/>
</dbReference>
<feature type="compositionally biased region" description="Basic residues" evidence="1">
    <location>
        <begin position="461"/>
        <end position="472"/>
    </location>
</feature>
<dbReference type="VEuPathDB" id="FungiDB:PMAA_011370"/>
<dbReference type="GO" id="GO:0000466">
    <property type="term" value="P:maturation of 5.8S rRNA from tricistronic rRNA transcript (SSU-rRNA, 5.8S rRNA, LSU-rRNA)"/>
    <property type="evidence" value="ECO:0007669"/>
    <property type="project" value="TreeGrafter"/>
</dbReference>
<evidence type="ECO:0000259" key="2">
    <source>
        <dbReference type="Pfam" id="PF20945"/>
    </source>
</evidence>
<dbReference type="SUPFAM" id="SSF51735">
    <property type="entry name" value="NAD(P)-binding Rossmann-fold domains"/>
    <property type="match status" value="1"/>
</dbReference>
<dbReference type="AlphaFoldDB" id="B6QV86"/>
<dbReference type="InterPro" id="IPR047204">
    <property type="entry name" value="RMP1_RBD"/>
</dbReference>
<dbReference type="GO" id="GO:0000294">
    <property type="term" value="P:nuclear-transcribed mRNA catabolic process, RNase MRP-dependent"/>
    <property type="evidence" value="ECO:0007669"/>
    <property type="project" value="TreeGrafter"/>
</dbReference>
<keyword evidence="4" id="KW-1185">Reference proteome</keyword>
<dbReference type="EMBL" id="DS995906">
    <property type="protein sequence ID" value="EEA18856.1"/>
    <property type="molecule type" value="Genomic_DNA"/>
</dbReference>
<dbReference type="GO" id="GO:0000172">
    <property type="term" value="C:ribonuclease MRP complex"/>
    <property type="evidence" value="ECO:0007669"/>
    <property type="project" value="InterPro"/>
</dbReference>
<name>B6QV86_TALMQ</name>
<reference evidence="4" key="1">
    <citation type="journal article" date="2015" name="Genome Announc.">
        <title>Genome sequence of the AIDS-associated pathogen Penicillium marneffei (ATCC18224) and its near taxonomic relative Talaromyces stipitatus (ATCC10500).</title>
        <authorList>
            <person name="Nierman W.C."/>
            <person name="Fedorova-Abrams N.D."/>
            <person name="Andrianopoulos A."/>
        </authorList>
    </citation>
    <scope>NUCLEOTIDE SEQUENCE [LARGE SCALE GENOMIC DNA]</scope>
    <source>
        <strain evidence="4">ATCC 18224 / CBS 334.59 / QM 7333</strain>
    </source>
</reference>
<dbReference type="STRING" id="441960.B6QV86"/>
<sequence length="484" mass="53137">MPPFPTLTKTWHSATYPATSPLKLYLSAAGKTILITGGGGEIGVGITRSFAVAGSTQIAIVGRWQEVLASTARELENPFKGLKIDAAFDLVIKEFEPIDDFVDNAGYISVELATELDSDGAWAVFATNMSGSIYTVWAFSRTERRDHAVVIDVSSIAAIIPPIHGGAAYSASKLAATNIWEYFAAENPSHRVIETEMTKSIGLKGADHVDLPGQFAVWLASPEADFLHGKFEVQNDRIGNNQTGWIAVILEMFIFIIHYKGGISVPFCINNLSYISHRKMDQSLLETLFSTVHLIYHRNKNQHGGTAWWKWLSILRRCLVKLVDGAGNEKKCMNISRYVHTRVIPRAYIAFSTVVADGQFSTLGTVLVAALAQTKRVILPLPLRLRRDLSVKQKKALSLPAQTHTNDMESDFGVPIRRAVEPSKEKEVVSMPNISEKKSSKRSSDAEDVATPPPAKDATTKVKKSKSKKKKSGNAIDDIFGALK</sequence>
<gene>
    <name evidence="3" type="ORF">PMAA_011370</name>
</gene>
<dbReference type="Gene3D" id="3.40.50.720">
    <property type="entry name" value="NAD(P)-binding Rossmann-like Domain"/>
    <property type="match status" value="1"/>
</dbReference>
<organism evidence="3 4">
    <name type="scientific">Talaromyces marneffei (strain ATCC 18224 / CBS 334.59 / QM 7333)</name>
    <name type="common">Penicillium marneffei</name>
    <dbReference type="NCBI Taxonomy" id="441960"/>
    <lineage>
        <taxon>Eukaryota</taxon>
        <taxon>Fungi</taxon>
        <taxon>Dikarya</taxon>
        <taxon>Ascomycota</taxon>
        <taxon>Pezizomycotina</taxon>
        <taxon>Eurotiomycetes</taxon>
        <taxon>Eurotiomycetidae</taxon>
        <taxon>Eurotiales</taxon>
        <taxon>Trichocomaceae</taxon>
        <taxon>Talaromyces</taxon>
        <taxon>Talaromyces sect. Talaromyces</taxon>
    </lineage>
</organism>
<feature type="region of interest" description="Disordered" evidence="1">
    <location>
        <begin position="423"/>
        <end position="484"/>
    </location>
</feature>
<dbReference type="CDD" id="cd05233">
    <property type="entry name" value="SDR_c"/>
    <property type="match status" value="1"/>
</dbReference>
<proteinExistence type="predicted"/>
<feature type="compositionally biased region" description="Basic and acidic residues" evidence="1">
    <location>
        <begin position="435"/>
        <end position="445"/>
    </location>
</feature>
<dbReference type="HOGENOM" id="CLU_044377_0_0_1"/>